<keyword evidence="7" id="KW-1185">Reference proteome</keyword>
<accession>A0ABY6UPJ4</accession>
<evidence type="ECO:0000256" key="2">
    <source>
        <dbReference type="ARBA" id="ARBA00022723"/>
    </source>
</evidence>
<dbReference type="InterPro" id="IPR036864">
    <property type="entry name" value="Zn2-C6_fun-type_DNA-bd_sf"/>
</dbReference>
<dbReference type="SMART" id="SM00906">
    <property type="entry name" value="Fungal_trans"/>
    <property type="match status" value="1"/>
</dbReference>
<dbReference type="SMART" id="SM00066">
    <property type="entry name" value="GAL4"/>
    <property type="match status" value="1"/>
</dbReference>
<dbReference type="Proteomes" id="UP000766486">
    <property type="component" value="Unassembled WGS sequence"/>
</dbReference>
<dbReference type="InterPro" id="IPR001138">
    <property type="entry name" value="Zn2Cys6_DnaBD"/>
</dbReference>
<evidence type="ECO:0000256" key="3">
    <source>
        <dbReference type="ARBA" id="ARBA00023242"/>
    </source>
</evidence>
<sequence length="724" mass="79797">MSGAHTPISASAPRALACSLCQKRKVKCDHNKPCGNCVKADVPCIPAPPPMPRRKRQPNAELRTRLARCEILLEKFASVQDVAATPSTSAAQSTVGEDSPPPSRSPGIETLPDFDDFRDSLTAHSSERDWSSTPRSRLVNDHGSTRFTDSLVWGMVSDEASLTNYPIHFLIKAMQSIIGSEGPIVQEGEGTDLHEDSAGCHQCARIMHREEENARPTAAQLIRLWQIFLDRVHPLTKILHAPSFQPYVVDATGNFGGQPWNIQALLFAICQIAVISLDEDECMALMSCSRDDAIRRFSSAGRSILHRHSFLRNNDLTTLQAVVLQMLSAHGRSNPRASWILNGLCVRIAQGLGVHRDGETLGLPPFETEMRRRVWWQIVMLDLHSSFSSGLAPSLLPRYCDSKLPTNLNDSDMTPGATQYFTDRQGPTEMIVCLLTFRMGEFLLKTPGLGNTIYQHEAQVLGIDGPHTPGVPSPLDSKLKAIDQALDETMAKYSLPSAGPIHALADKLRYSFSGKLRDMLLSPNQVPAEGGSASPQDRLFEFVILDISHAMDVCRSLHDKNFRWFLRMFFSQKGFFYLVGQVCQRTSGALVDHAWQIIEDVYLFFEDFANMSQPWNFGLGTLVLKAWKAREAALVGLTGQQPAVPACVEILRDKIGLTNGSTPNSTQTPGPVGNVGVPGVDYSNPANINYNAFGGVAPWNDMIDEAQFDWGLWAATAPTNMETF</sequence>
<dbReference type="Pfam" id="PF00172">
    <property type="entry name" value="Zn_clus"/>
    <property type="match status" value="1"/>
</dbReference>
<name>A0ABY6UPJ4_BIOOC</name>
<evidence type="ECO:0000259" key="5">
    <source>
        <dbReference type="PROSITE" id="PS50048"/>
    </source>
</evidence>
<gene>
    <name evidence="6" type="ORF">CLO192961_LOCUS321579</name>
</gene>
<comment type="subcellular location">
    <subcellularLocation>
        <location evidence="1">Nucleus</location>
    </subcellularLocation>
</comment>
<evidence type="ECO:0000313" key="6">
    <source>
        <dbReference type="EMBL" id="VUC32149.1"/>
    </source>
</evidence>
<comment type="caution">
    <text evidence="6">The sequence shown here is derived from an EMBL/GenBank/DDBJ whole genome shotgun (WGS) entry which is preliminary data.</text>
</comment>
<dbReference type="PANTHER" id="PTHR31001:SF85">
    <property type="entry name" value="ZN(II)2CYS6 TRANSCRIPTION FACTOR (EUROFUNG)"/>
    <property type="match status" value="1"/>
</dbReference>
<dbReference type="CDD" id="cd00067">
    <property type="entry name" value="GAL4"/>
    <property type="match status" value="1"/>
</dbReference>
<dbReference type="PANTHER" id="PTHR31001">
    <property type="entry name" value="UNCHARACTERIZED TRANSCRIPTIONAL REGULATORY PROTEIN"/>
    <property type="match status" value="1"/>
</dbReference>
<dbReference type="InterPro" id="IPR050613">
    <property type="entry name" value="Sec_Metabolite_Reg"/>
</dbReference>
<feature type="compositionally biased region" description="Low complexity" evidence="4">
    <location>
        <begin position="83"/>
        <end position="94"/>
    </location>
</feature>
<proteinExistence type="predicted"/>
<protein>
    <recommendedName>
        <fullName evidence="5">Zn(2)-C6 fungal-type domain-containing protein</fullName>
    </recommendedName>
</protein>
<feature type="domain" description="Zn(2)-C6 fungal-type" evidence="5">
    <location>
        <begin position="17"/>
        <end position="44"/>
    </location>
</feature>
<evidence type="ECO:0000313" key="7">
    <source>
        <dbReference type="Proteomes" id="UP000766486"/>
    </source>
</evidence>
<evidence type="ECO:0000256" key="1">
    <source>
        <dbReference type="ARBA" id="ARBA00004123"/>
    </source>
</evidence>
<dbReference type="Gene3D" id="4.10.240.10">
    <property type="entry name" value="Zn(2)-C6 fungal-type DNA-binding domain"/>
    <property type="match status" value="1"/>
</dbReference>
<keyword evidence="3" id="KW-0539">Nucleus</keyword>
<feature type="region of interest" description="Disordered" evidence="4">
    <location>
        <begin position="83"/>
        <end position="119"/>
    </location>
</feature>
<organism evidence="6 7">
    <name type="scientific">Bionectria ochroleuca</name>
    <name type="common">Gliocladium roseum</name>
    <dbReference type="NCBI Taxonomy" id="29856"/>
    <lineage>
        <taxon>Eukaryota</taxon>
        <taxon>Fungi</taxon>
        <taxon>Dikarya</taxon>
        <taxon>Ascomycota</taxon>
        <taxon>Pezizomycotina</taxon>
        <taxon>Sordariomycetes</taxon>
        <taxon>Hypocreomycetidae</taxon>
        <taxon>Hypocreales</taxon>
        <taxon>Bionectriaceae</taxon>
        <taxon>Clonostachys</taxon>
    </lineage>
</organism>
<keyword evidence="2" id="KW-0479">Metal-binding</keyword>
<dbReference type="EMBL" id="CABFNS010000845">
    <property type="protein sequence ID" value="VUC32149.1"/>
    <property type="molecule type" value="Genomic_DNA"/>
</dbReference>
<dbReference type="PROSITE" id="PS50048">
    <property type="entry name" value="ZN2_CY6_FUNGAL_2"/>
    <property type="match status" value="1"/>
</dbReference>
<dbReference type="CDD" id="cd12148">
    <property type="entry name" value="fungal_TF_MHR"/>
    <property type="match status" value="1"/>
</dbReference>
<dbReference type="Pfam" id="PF04082">
    <property type="entry name" value="Fungal_trans"/>
    <property type="match status" value="1"/>
</dbReference>
<dbReference type="SUPFAM" id="SSF57701">
    <property type="entry name" value="Zn2/Cys6 DNA-binding domain"/>
    <property type="match status" value="1"/>
</dbReference>
<reference evidence="6 7" key="1">
    <citation type="submission" date="2019-06" db="EMBL/GenBank/DDBJ databases">
        <authorList>
            <person name="Broberg M."/>
        </authorList>
    </citation>
    <scope>NUCLEOTIDE SEQUENCE [LARGE SCALE GENOMIC DNA]</scope>
</reference>
<evidence type="ECO:0000256" key="4">
    <source>
        <dbReference type="SAM" id="MobiDB-lite"/>
    </source>
</evidence>
<dbReference type="InterPro" id="IPR007219">
    <property type="entry name" value="XnlR_reg_dom"/>
</dbReference>